<feature type="domain" description="Putative auto-transporter adhesin head GIN" evidence="1">
    <location>
        <begin position="41"/>
        <end position="151"/>
    </location>
</feature>
<evidence type="ECO:0000259" key="1">
    <source>
        <dbReference type="Pfam" id="PF10988"/>
    </source>
</evidence>
<reference evidence="2 3" key="1">
    <citation type="journal article" date="2013" name="Int. J. Syst. Evol. Microbiol.">
        <title>Kordia antarctica sp. nov., isolated from Antarctic seawater.</title>
        <authorList>
            <person name="Baek K."/>
            <person name="Choi A."/>
            <person name="Kang I."/>
            <person name="Lee K."/>
            <person name="Cho J.C."/>
        </authorList>
    </citation>
    <scope>NUCLEOTIDE SEQUENCE [LARGE SCALE GENOMIC DNA]</scope>
    <source>
        <strain evidence="2 3">IMCC3317</strain>
    </source>
</reference>
<dbReference type="RefSeq" id="WP_160127843.1">
    <property type="nucleotide sequence ID" value="NZ_CP019288.1"/>
</dbReference>
<accession>A0A7L4ZEY9</accession>
<sequence>MKKQILTAIILLVTISAFAQKKEKIKGNREVTTVIYELDSFTTLVVNEELEVTLINGSTPQVEISTDENLHEVFNVNVVNGTLTISTSKEIRSSKKLEIFVTISEDLERIHAEGDAELKSLTTLNIKKVEINAMGSSKLDLRIKSDSLAINGYRNSKHQYQINTRELIVTAFEDSKIKANVTATKVTSQVEFGEVKLQGQTDVLYLEVKEKGEFIAPTFKTREVSVTSTEQAKVVVNVTEKITIDAHDNSEIELLGSPASIIMYKFEGEALLRKIDENKKGFLKRIF</sequence>
<gene>
    <name evidence="2" type="ORF">IMCC3317_04160</name>
</gene>
<dbReference type="Pfam" id="PF10988">
    <property type="entry name" value="DUF2807"/>
    <property type="match status" value="1"/>
</dbReference>
<proteinExistence type="predicted"/>
<protein>
    <recommendedName>
        <fullName evidence="1">Putative auto-transporter adhesin head GIN domain-containing protein</fullName>
    </recommendedName>
</protein>
<name>A0A7L4ZEY9_9FLAO</name>
<organism evidence="2 3">
    <name type="scientific">Kordia antarctica</name>
    <dbReference type="NCBI Taxonomy" id="1218801"/>
    <lineage>
        <taxon>Bacteria</taxon>
        <taxon>Pseudomonadati</taxon>
        <taxon>Bacteroidota</taxon>
        <taxon>Flavobacteriia</taxon>
        <taxon>Flavobacteriales</taxon>
        <taxon>Flavobacteriaceae</taxon>
        <taxon>Kordia</taxon>
    </lineage>
</organism>
<dbReference type="EMBL" id="CP019288">
    <property type="protein sequence ID" value="QHI35070.1"/>
    <property type="molecule type" value="Genomic_DNA"/>
</dbReference>
<keyword evidence="3" id="KW-1185">Reference proteome</keyword>
<dbReference type="InterPro" id="IPR021255">
    <property type="entry name" value="DUF2807"/>
</dbReference>
<evidence type="ECO:0000313" key="3">
    <source>
        <dbReference type="Proteomes" id="UP000464657"/>
    </source>
</evidence>
<evidence type="ECO:0000313" key="2">
    <source>
        <dbReference type="EMBL" id="QHI35070.1"/>
    </source>
</evidence>
<dbReference type="KEGG" id="kan:IMCC3317_04160"/>
<dbReference type="Gene3D" id="2.160.20.120">
    <property type="match status" value="1"/>
</dbReference>
<dbReference type="OrthoDB" id="1419485at2"/>
<dbReference type="AlphaFoldDB" id="A0A7L4ZEY9"/>
<dbReference type="Proteomes" id="UP000464657">
    <property type="component" value="Chromosome"/>
</dbReference>